<name>A0ABD0LVL2_9CAEN</name>
<comment type="caution">
    <text evidence="2">The sequence shown here is derived from an EMBL/GenBank/DDBJ whole genome shotgun (WGS) entry which is preliminary data.</text>
</comment>
<feature type="chain" id="PRO_5044880097" evidence="1">
    <location>
        <begin position="19"/>
        <end position="100"/>
    </location>
</feature>
<evidence type="ECO:0000313" key="3">
    <source>
        <dbReference type="Proteomes" id="UP001519460"/>
    </source>
</evidence>
<keyword evidence="3" id="KW-1185">Reference proteome</keyword>
<sequence length="100" mass="11265">MSCVTFLLFIPLSALVLGIHGCRIPCMCPTNNGVEALNSSLKNAYLKFVGPGTLSTIVTILVREFVPDHWLEYVRANYHASSHHRLYNAKLPRYFHNMSS</sequence>
<feature type="signal peptide" evidence="1">
    <location>
        <begin position="1"/>
        <end position="18"/>
    </location>
</feature>
<keyword evidence="1" id="KW-0732">Signal</keyword>
<reference evidence="2 3" key="1">
    <citation type="journal article" date="2023" name="Sci. Data">
        <title>Genome assembly of the Korean intertidal mud-creeper Batillaria attramentaria.</title>
        <authorList>
            <person name="Patra A.K."/>
            <person name="Ho P.T."/>
            <person name="Jun S."/>
            <person name="Lee S.J."/>
            <person name="Kim Y."/>
            <person name="Won Y.J."/>
        </authorList>
    </citation>
    <scope>NUCLEOTIDE SEQUENCE [LARGE SCALE GENOMIC DNA]</scope>
    <source>
        <strain evidence="2">Wonlab-2016</strain>
    </source>
</reference>
<evidence type="ECO:0000256" key="1">
    <source>
        <dbReference type="SAM" id="SignalP"/>
    </source>
</evidence>
<protein>
    <submittedName>
        <fullName evidence="2">Uncharacterized protein</fullName>
    </submittedName>
</protein>
<dbReference type="EMBL" id="JACVVK020000022">
    <property type="protein sequence ID" value="KAK7502992.1"/>
    <property type="molecule type" value="Genomic_DNA"/>
</dbReference>
<dbReference type="Proteomes" id="UP001519460">
    <property type="component" value="Unassembled WGS sequence"/>
</dbReference>
<dbReference type="AlphaFoldDB" id="A0ABD0LVL2"/>
<accession>A0ABD0LVL2</accession>
<evidence type="ECO:0000313" key="2">
    <source>
        <dbReference type="EMBL" id="KAK7502992.1"/>
    </source>
</evidence>
<gene>
    <name evidence="2" type="ORF">BaRGS_00005618</name>
</gene>
<organism evidence="2 3">
    <name type="scientific">Batillaria attramentaria</name>
    <dbReference type="NCBI Taxonomy" id="370345"/>
    <lineage>
        <taxon>Eukaryota</taxon>
        <taxon>Metazoa</taxon>
        <taxon>Spiralia</taxon>
        <taxon>Lophotrochozoa</taxon>
        <taxon>Mollusca</taxon>
        <taxon>Gastropoda</taxon>
        <taxon>Caenogastropoda</taxon>
        <taxon>Sorbeoconcha</taxon>
        <taxon>Cerithioidea</taxon>
        <taxon>Batillariidae</taxon>
        <taxon>Batillaria</taxon>
    </lineage>
</organism>
<proteinExistence type="predicted"/>